<comment type="caution">
    <text evidence="1">The sequence shown here is derived from an EMBL/GenBank/DDBJ whole genome shotgun (WGS) entry which is preliminary data.</text>
</comment>
<keyword evidence="2" id="KW-1185">Reference proteome</keyword>
<organism evidence="1 2">
    <name type="scientific">Allacma fusca</name>
    <dbReference type="NCBI Taxonomy" id="39272"/>
    <lineage>
        <taxon>Eukaryota</taxon>
        <taxon>Metazoa</taxon>
        <taxon>Ecdysozoa</taxon>
        <taxon>Arthropoda</taxon>
        <taxon>Hexapoda</taxon>
        <taxon>Collembola</taxon>
        <taxon>Symphypleona</taxon>
        <taxon>Sminthuridae</taxon>
        <taxon>Allacma</taxon>
    </lineage>
</organism>
<dbReference type="Proteomes" id="UP000708208">
    <property type="component" value="Unassembled WGS sequence"/>
</dbReference>
<name>A0A8J2NYJ9_9HEXA</name>
<dbReference type="AlphaFoldDB" id="A0A8J2NYJ9"/>
<evidence type="ECO:0000313" key="1">
    <source>
        <dbReference type="EMBL" id="CAG7731343.1"/>
    </source>
</evidence>
<sequence>MGGGWLLIAIKRRTLLRCGALLSGLIVSLIESAPL</sequence>
<dbReference type="EMBL" id="CAJVCH010210579">
    <property type="protein sequence ID" value="CAG7731343.1"/>
    <property type="molecule type" value="Genomic_DNA"/>
</dbReference>
<evidence type="ECO:0000313" key="2">
    <source>
        <dbReference type="Proteomes" id="UP000708208"/>
    </source>
</evidence>
<reference evidence="1" key="1">
    <citation type="submission" date="2021-06" db="EMBL/GenBank/DDBJ databases">
        <authorList>
            <person name="Hodson N. C."/>
            <person name="Mongue J. A."/>
            <person name="Jaron S. K."/>
        </authorList>
    </citation>
    <scope>NUCLEOTIDE SEQUENCE</scope>
</reference>
<protein>
    <submittedName>
        <fullName evidence="1">Uncharacterized protein</fullName>
    </submittedName>
</protein>
<proteinExistence type="predicted"/>
<feature type="non-terminal residue" evidence="1">
    <location>
        <position position="35"/>
    </location>
</feature>
<accession>A0A8J2NYJ9</accession>
<gene>
    <name evidence="1" type="ORF">AFUS01_LOCUS19941</name>
</gene>